<dbReference type="EMBL" id="GGEC01018300">
    <property type="protein sequence ID" value="MBW98783.1"/>
    <property type="molecule type" value="Transcribed_RNA"/>
</dbReference>
<sequence>MAWGKATMILLIKRSQHELLPIKDTTKSKAGPKILKAVFQGRVPAPLTLFL</sequence>
<dbReference type="AlphaFoldDB" id="A0A2P2JZ77"/>
<proteinExistence type="predicted"/>
<accession>A0A2P2JZ77</accession>
<reference evidence="1" key="1">
    <citation type="submission" date="2018-02" db="EMBL/GenBank/DDBJ databases">
        <title>Rhizophora mucronata_Transcriptome.</title>
        <authorList>
            <person name="Meera S.P."/>
            <person name="Sreeshan A."/>
            <person name="Augustine A."/>
        </authorList>
    </citation>
    <scope>NUCLEOTIDE SEQUENCE</scope>
    <source>
        <tissue evidence="1">Leaf</tissue>
    </source>
</reference>
<organism evidence="1">
    <name type="scientific">Rhizophora mucronata</name>
    <name type="common">Asiatic mangrove</name>
    <dbReference type="NCBI Taxonomy" id="61149"/>
    <lineage>
        <taxon>Eukaryota</taxon>
        <taxon>Viridiplantae</taxon>
        <taxon>Streptophyta</taxon>
        <taxon>Embryophyta</taxon>
        <taxon>Tracheophyta</taxon>
        <taxon>Spermatophyta</taxon>
        <taxon>Magnoliopsida</taxon>
        <taxon>eudicotyledons</taxon>
        <taxon>Gunneridae</taxon>
        <taxon>Pentapetalae</taxon>
        <taxon>rosids</taxon>
        <taxon>fabids</taxon>
        <taxon>Malpighiales</taxon>
        <taxon>Rhizophoraceae</taxon>
        <taxon>Rhizophora</taxon>
    </lineage>
</organism>
<evidence type="ECO:0000313" key="1">
    <source>
        <dbReference type="EMBL" id="MBW98783.1"/>
    </source>
</evidence>
<name>A0A2P2JZ77_RHIMU</name>
<protein>
    <submittedName>
        <fullName evidence="1">Uncharacterized protein</fullName>
    </submittedName>
</protein>